<evidence type="ECO:0000313" key="3">
    <source>
        <dbReference type="EMBL" id="KAF8912068.1"/>
    </source>
</evidence>
<feature type="compositionally biased region" description="Basic and acidic residues" evidence="1">
    <location>
        <begin position="709"/>
        <end position="728"/>
    </location>
</feature>
<gene>
    <name evidence="3" type="ORF">CPB84DRAFT_1761183</name>
</gene>
<feature type="domain" description="DUF3835" evidence="2">
    <location>
        <begin position="710"/>
        <end position="725"/>
    </location>
</feature>
<name>A0A9P5NWX9_GYMJU</name>
<feature type="compositionally biased region" description="Polar residues" evidence="1">
    <location>
        <begin position="607"/>
        <end position="617"/>
    </location>
</feature>
<sequence length="728" mass="79365">MPRPAENTQNLAEGSQESLRALIQAIIPEASTNSDGKLSSDAVTLLAEKLTEMMGPEAPQGFKQSHNESGELVNEEGLPIIDITESNEPGTRSIPPPITVEPLIPLASLPTATRERLRDKRNRILDLLEEEERQTEVLEAKRESQEKEEILPKRTEEAAREKDKLKEAREFQKKMGRALLQNMSKAKEKNEKEEEARRIQDEEADKHRSPSIKKKTVAFAETPEQDVKETKVETPNRIDWGDLTPGILRSTKRPTLMSQSLLDKHPMKMSVVERLPGAQLTQPKTSFPPQQQDSDDESEPENEADSVDGDVSIDEEQILEQVDLDFAQHQREIALEYHKKRGTIGQEAAAAMANHIHGVDEEMDIDAEVSREPLKPAISQFRASRLAFAYSTSAPNSVESVSTSLGASVIPESSTRTIQRAIKTGRLDDDGRLIGAEAESESEDEGAAMQDVLELLRKGEVYNLGPEGEYLHTVPAQASSLAPHVPVSAPSSQPDGSKLPNGLPPPSMRSKTLKFKASRAAAGRPPTSNQMTISSTQRPENSSTAPLSQVSRSSPKLDTPTTMSAGVAERIPLAAHSSAIQSRIQSPPTFSMIVDSPSFPTPRNAAISASSQPSTGSLPAMVRTSPSFPPQNVRRPDRPPTVIASTVRETKAAPSPVPPASSVPAVTIDSPSFPPAQNQRWSNRPPVVMTASVRESRPPTSTQPAGRVTPEHKPEKKTSRFKAERAGS</sequence>
<reference evidence="3" key="1">
    <citation type="submission" date="2020-11" db="EMBL/GenBank/DDBJ databases">
        <authorList>
            <consortium name="DOE Joint Genome Institute"/>
            <person name="Ahrendt S."/>
            <person name="Riley R."/>
            <person name="Andreopoulos W."/>
            <person name="LaButti K."/>
            <person name="Pangilinan J."/>
            <person name="Ruiz-duenas F.J."/>
            <person name="Barrasa J.M."/>
            <person name="Sanchez-Garcia M."/>
            <person name="Camarero S."/>
            <person name="Miyauchi S."/>
            <person name="Serrano A."/>
            <person name="Linde D."/>
            <person name="Babiker R."/>
            <person name="Drula E."/>
            <person name="Ayuso-Fernandez I."/>
            <person name="Pacheco R."/>
            <person name="Padilla G."/>
            <person name="Ferreira P."/>
            <person name="Barriuso J."/>
            <person name="Kellner H."/>
            <person name="Castanera R."/>
            <person name="Alfaro M."/>
            <person name="Ramirez L."/>
            <person name="Pisabarro A.G."/>
            <person name="Kuo A."/>
            <person name="Tritt A."/>
            <person name="Lipzen A."/>
            <person name="He G."/>
            <person name="Yan M."/>
            <person name="Ng V."/>
            <person name="Cullen D."/>
            <person name="Martin F."/>
            <person name="Rosso M.-N."/>
            <person name="Henrissat B."/>
            <person name="Hibbett D."/>
            <person name="Martinez A.T."/>
            <person name="Grigoriev I.V."/>
        </authorList>
    </citation>
    <scope>NUCLEOTIDE SEQUENCE</scope>
    <source>
        <strain evidence="3">AH 44721</strain>
    </source>
</reference>
<feature type="compositionally biased region" description="Basic and acidic residues" evidence="1">
    <location>
        <begin position="225"/>
        <end position="238"/>
    </location>
</feature>
<dbReference type="AlphaFoldDB" id="A0A9P5NWX9"/>
<comment type="caution">
    <text evidence="3">The sequence shown here is derived from an EMBL/GenBank/DDBJ whole genome shotgun (WGS) entry which is preliminary data.</text>
</comment>
<feature type="region of interest" description="Disordered" evidence="1">
    <location>
        <begin position="136"/>
        <end position="168"/>
    </location>
</feature>
<proteinExistence type="predicted"/>
<feature type="compositionally biased region" description="Polar residues" evidence="1">
    <location>
        <begin position="578"/>
        <end position="589"/>
    </location>
</feature>
<feature type="region of interest" description="Disordered" evidence="1">
    <location>
        <begin position="481"/>
        <end position="728"/>
    </location>
</feature>
<evidence type="ECO:0000259" key="2">
    <source>
        <dbReference type="Pfam" id="PF12927"/>
    </source>
</evidence>
<feature type="compositionally biased region" description="Polar residues" evidence="1">
    <location>
        <begin position="279"/>
        <end position="292"/>
    </location>
</feature>
<feature type="compositionally biased region" description="Acidic residues" evidence="1">
    <location>
        <begin position="293"/>
        <end position="310"/>
    </location>
</feature>
<dbReference type="Pfam" id="PF12927">
    <property type="entry name" value="DUF3835"/>
    <property type="match status" value="2"/>
</dbReference>
<feature type="region of interest" description="Disordered" evidence="1">
    <location>
        <begin position="278"/>
        <end position="310"/>
    </location>
</feature>
<accession>A0A9P5NWX9</accession>
<keyword evidence="4" id="KW-1185">Reference proteome</keyword>
<dbReference type="OrthoDB" id="21413at2759"/>
<dbReference type="Proteomes" id="UP000724874">
    <property type="component" value="Unassembled WGS sequence"/>
</dbReference>
<protein>
    <recommendedName>
        <fullName evidence="2">DUF3835 domain-containing protein</fullName>
    </recommendedName>
</protein>
<evidence type="ECO:0000256" key="1">
    <source>
        <dbReference type="SAM" id="MobiDB-lite"/>
    </source>
</evidence>
<evidence type="ECO:0000313" key="4">
    <source>
        <dbReference type="Proteomes" id="UP000724874"/>
    </source>
</evidence>
<dbReference type="InterPro" id="IPR024325">
    <property type="entry name" value="DUF3835"/>
</dbReference>
<organism evidence="3 4">
    <name type="scientific">Gymnopilus junonius</name>
    <name type="common">Spectacular rustgill mushroom</name>
    <name type="synonym">Gymnopilus spectabilis subsp. junonius</name>
    <dbReference type="NCBI Taxonomy" id="109634"/>
    <lineage>
        <taxon>Eukaryota</taxon>
        <taxon>Fungi</taxon>
        <taxon>Dikarya</taxon>
        <taxon>Basidiomycota</taxon>
        <taxon>Agaricomycotina</taxon>
        <taxon>Agaricomycetes</taxon>
        <taxon>Agaricomycetidae</taxon>
        <taxon>Agaricales</taxon>
        <taxon>Agaricineae</taxon>
        <taxon>Hymenogastraceae</taxon>
        <taxon>Gymnopilus</taxon>
    </lineage>
</organism>
<feature type="compositionally biased region" description="Polar residues" evidence="1">
    <location>
        <begin position="526"/>
        <end position="564"/>
    </location>
</feature>
<feature type="domain" description="DUF3835" evidence="2">
    <location>
        <begin position="319"/>
        <end position="386"/>
    </location>
</feature>
<feature type="compositionally biased region" description="Basic and acidic residues" evidence="1">
    <location>
        <begin position="185"/>
        <end position="208"/>
    </location>
</feature>
<dbReference type="EMBL" id="JADNYJ010000003">
    <property type="protein sequence ID" value="KAF8912068.1"/>
    <property type="molecule type" value="Genomic_DNA"/>
</dbReference>
<feature type="region of interest" description="Disordered" evidence="1">
    <location>
        <begin position="182"/>
        <end position="238"/>
    </location>
</feature>